<organism evidence="1 2">
    <name type="scientific">Puniceibacterium sediminis</name>
    <dbReference type="NCBI Taxonomy" id="1608407"/>
    <lineage>
        <taxon>Bacteria</taxon>
        <taxon>Pseudomonadati</taxon>
        <taxon>Pseudomonadota</taxon>
        <taxon>Alphaproteobacteria</taxon>
        <taxon>Rhodobacterales</taxon>
        <taxon>Paracoccaceae</taxon>
        <taxon>Puniceibacterium</taxon>
    </lineage>
</organism>
<keyword evidence="2" id="KW-1185">Reference proteome</keyword>
<dbReference type="AlphaFoldDB" id="A0A238Z1Q9"/>
<dbReference type="RefSeq" id="WP_141135147.1">
    <property type="nucleotide sequence ID" value="NZ_FZNN01000022.1"/>
</dbReference>
<evidence type="ECO:0000313" key="1">
    <source>
        <dbReference type="EMBL" id="SNR76891.1"/>
    </source>
</evidence>
<protein>
    <submittedName>
        <fullName evidence="1">Uncharacterized protein</fullName>
    </submittedName>
</protein>
<dbReference type="Proteomes" id="UP000198417">
    <property type="component" value="Unassembled WGS sequence"/>
</dbReference>
<proteinExistence type="predicted"/>
<sequence length="367" mass="41490">MASEILPIHTLNARGNGMLEVIRDYFGLSPDRMLLEIQGMRAQIARTLKSKGINYDDLRAALVPDREKLEIALIFDTMRIEDSWYGYQVFERIIPLLDPRTKNSILVGDYIGSNSQQETLYEAFCEAVCPVRRIDYRHSSQFYVVYINNLTDTAFQKLADGLIAYEPYVGCANTTYHSFFKTLLSMKLVNLCVKAGRKIIQGHEDDRDDSDNVNMSGMPFEENGYECISVRSDLEGVLLSYKIESPVFDGFEADREMAINSVNASPSTLGGFDVQVEDAKLGYIKTAKAGSLHHAGLSGVSTQELQEIIRGKLRSNYIYNMSYLAEHNVTKFSIVIEVPGEDGEPFRLMAALEYRPDNKVLRLLTFY</sequence>
<accession>A0A238Z1Q9</accession>
<gene>
    <name evidence="1" type="ORF">SAMN06265370_12212</name>
</gene>
<reference evidence="1 2" key="1">
    <citation type="submission" date="2017-06" db="EMBL/GenBank/DDBJ databases">
        <authorList>
            <person name="Kim H.J."/>
            <person name="Triplett B.A."/>
        </authorList>
    </citation>
    <scope>NUCLEOTIDE SEQUENCE [LARGE SCALE GENOMIC DNA]</scope>
    <source>
        <strain evidence="1 2">DSM 29052</strain>
    </source>
</reference>
<name>A0A238Z1Q9_9RHOB</name>
<evidence type="ECO:0000313" key="2">
    <source>
        <dbReference type="Proteomes" id="UP000198417"/>
    </source>
</evidence>
<dbReference type="OrthoDB" id="7800169at2"/>
<dbReference type="EMBL" id="FZNN01000022">
    <property type="protein sequence ID" value="SNR76891.1"/>
    <property type="molecule type" value="Genomic_DNA"/>
</dbReference>